<dbReference type="EMBL" id="CP036433">
    <property type="protein sequence ID" value="QDU94095.1"/>
    <property type="molecule type" value="Genomic_DNA"/>
</dbReference>
<feature type="domain" description="Cupin type-2" evidence="1">
    <location>
        <begin position="73"/>
        <end position="133"/>
    </location>
</feature>
<accession>A0A518DQH8</accession>
<dbReference type="CDD" id="cd02230">
    <property type="entry name" value="cupin_HP0902-like"/>
    <property type="match status" value="1"/>
</dbReference>
<dbReference type="RefSeq" id="WP_231756563.1">
    <property type="nucleotide sequence ID" value="NZ_CP036433.1"/>
</dbReference>
<dbReference type="PANTHER" id="PTHR37694">
    <property type="entry name" value="SLR8022 PROTEIN"/>
    <property type="match status" value="1"/>
</dbReference>
<dbReference type="InterPro" id="IPR014710">
    <property type="entry name" value="RmlC-like_jellyroll"/>
</dbReference>
<dbReference type="InterPro" id="IPR011051">
    <property type="entry name" value="RmlC_Cupin_sf"/>
</dbReference>
<evidence type="ECO:0000259" key="1">
    <source>
        <dbReference type="Pfam" id="PF07883"/>
    </source>
</evidence>
<dbReference type="AlphaFoldDB" id="A0A518DQH8"/>
<keyword evidence="3" id="KW-1185">Reference proteome</keyword>
<proteinExistence type="predicted"/>
<evidence type="ECO:0000313" key="2">
    <source>
        <dbReference type="EMBL" id="QDU94095.1"/>
    </source>
</evidence>
<organism evidence="2 3">
    <name type="scientific">Lignipirellula cremea</name>
    <dbReference type="NCBI Taxonomy" id="2528010"/>
    <lineage>
        <taxon>Bacteria</taxon>
        <taxon>Pseudomonadati</taxon>
        <taxon>Planctomycetota</taxon>
        <taxon>Planctomycetia</taxon>
        <taxon>Pirellulales</taxon>
        <taxon>Pirellulaceae</taxon>
        <taxon>Lignipirellula</taxon>
    </lineage>
</organism>
<sequence length="138" mass="14953">MISIPYLGATANNFWISSFVGGRASVEPSSSGTPTTYTNFVDLAKEVEPPNDGILTRTLFNDDHIKAVIFGFGQGEELSEHTASMPAILHFIQGEATLTLGDETVEAQPGTWVHMPANLKHSVKTKTPVVMLLLLLKK</sequence>
<dbReference type="SUPFAM" id="SSF51182">
    <property type="entry name" value="RmlC-like cupins"/>
    <property type="match status" value="1"/>
</dbReference>
<dbReference type="Pfam" id="PF07883">
    <property type="entry name" value="Cupin_2"/>
    <property type="match status" value="1"/>
</dbReference>
<dbReference type="Gene3D" id="2.60.120.10">
    <property type="entry name" value="Jelly Rolls"/>
    <property type="match status" value="1"/>
</dbReference>
<dbReference type="PANTHER" id="PTHR37694:SF1">
    <property type="entry name" value="SLR8022 PROTEIN"/>
    <property type="match status" value="1"/>
</dbReference>
<dbReference type="Proteomes" id="UP000317648">
    <property type="component" value="Chromosome"/>
</dbReference>
<dbReference type="KEGG" id="lcre:Pla8534_18810"/>
<dbReference type="InterPro" id="IPR013096">
    <property type="entry name" value="Cupin_2"/>
</dbReference>
<name>A0A518DQH8_9BACT</name>
<evidence type="ECO:0000313" key="3">
    <source>
        <dbReference type="Proteomes" id="UP000317648"/>
    </source>
</evidence>
<gene>
    <name evidence="2" type="ORF">Pla8534_18810</name>
</gene>
<reference evidence="2 3" key="1">
    <citation type="submission" date="2019-02" db="EMBL/GenBank/DDBJ databases">
        <title>Deep-cultivation of Planctomycetes and their phenomic and genomic characterization uncovers novel biology.</title>
        <authorList>
            <person name="Wiegand S."/>
            <person name="Jogler M."/>
            <person name="Boedeker C."/>
            <person name="Pinto D."/>
            <person name="Vollmers J."/>
            <person name="Rivas-Marin E."/>
            <person name="Kohn T."/>
            <person name="Peeters S.H."/>
            <person name="Heuer A."/>
            <person name="Rast P."/>
            <person name="Oberbeckmann S."/>
            <person name="Bunk B."/>
            <person name="Jeske O."/>
            <person name="Meyerdierks A."/>
            <person name="Storesund J.E."/>
            <person name="Kallscheuer N."/>
            <person name="Luecker S."/>
            <person name="Lage O.M."/>
            <person name="Pohl T."/>
            <person name="Merkel B.J."/>
            <person name="Hornburger P."/>
            <person name="Mueller R.-W."/>
            <person name="Bruemmer F."/>
            <person name="Labrenz M."/>
            <person name="Spormann A.M."/>
            <person name="Op den Camp H."/>
            <person name="Overmann J."/>
            <person name="Amann R."/>
            <person name="Jetten M.S.M."/>
            <person name="Mascher T."/>
            <person name="Medema M.H."/>
            <person name="Devos D.P."/>
            <person name="Kaster A.-K."/>
            <person name="Ovreas L."/>
            <person name="Rohde M."/>
            <person name="Galperin M.Y."/>
            <person name="Jogler C."/>
        </authorList>
    </citation>
    <scope>NUCLEOTIDE SEQUENCE [LARGE SCALE GENOMIC DNA]</scope>
    <source>
        <strain evidence="2 3">Pla85_3_4</strain>
    </source>
</reference>
<protein>
    <submittedName>
        <fullName evidence="2">Cupin domain protein</fullName>
    </submittedName>
</protein>